<dbReference type="SUPFAM" id="SSF53850">
    <property type="entry name" value="Periplasmic binding protein-like II"/>
    <property type="match status" value="1"/>
</dbReference>
<dbReference type="InterPro" id="IPR000914">
    <property type="entry name" value="SBP_5_dom"/>
</dbReference>
<name>A0A261G9D9_9BIFI</name>
<keyword evidence="4" id="KW-0732">Signal</keyword>
<dbReference type="RefSeq" id="WP_094692477.1">
    <property type="nucleotide sequence ID" value="NZ_JBDNOR010000002.1"/>
</dbReference>
<evidence type="ECO:0000313" key="8">
    <source>
        <dbReference type="Proteomes" id="UP000216451"/>
    </source>
</evidence>
<dbReference type="PANTHER" id="PTHR30290:SF10">
    <property type="entry name" value="PERIPLASMIC OLIGOPEPTIDE-BINDING PROTEIN-RELATED"/>
    <property type="match status" value="1"/>
</dbReference>
<evidence type="ECO:0000256" key="3">
    <source>
        <dbReference type="ARBA" id="ARBA00022448"/>
    </source>
</evidence>
<gene>
    <name evidence="7" type="ORF">BAQU_0498</name>
</gene>
<feature type="transmembrane region" description="Helical" evidence="5">
    <location>
        <begin position="48"/>
        <end position="72"/>
    </location>
</feature>
<keyword evidence="8" id="KW-1185">Reference proteome</keyword>
<dbReference type="GO" id="GO:0042597">
    <property type="term" value="C:periplasmic space"/>
    <property type="evidence" value="ECO:0007669"/>
    <property type="project" value="UniProtKB-ARBA"/>
</dbReference>
<dbReference type="Gene3D" id="3.10.105.10">
    <property type="entry name" value="Dipeptide-binding Protein, Domain 3"/>
    <property type="match status" value="1"/>
</dbReference>
<protein>
    <submittedName>
        <fullName evidence="7">ABC superfamily ATP binding cassette transporter solute-binding protein</fullName>
    </submittedName>
</protein>
<dbReference type="AlphaFoldDB" id="A0A261G9D9"/>
<evidence type="ECO:0000256" key="2">
    <source>
        <dbReference type="ARBA" id="ARBA00005695"/>
    </source>
</evidence>
<dbReference type="PANTHER" id="PTHR30290">
    <property type="entry name" value="PERIPLASMIC BINDING COMPONENT OF ABC TRANSPORTER"/>
    <property type="match status" value="1"/>
</dbReference>
<dbReference type="Pfam" id="PF00496">
    <property type="entry name" value="SBP_bac_5"/>
    <property type="match status" value="1"/>
</dbReference>
<dbReference type="GO" id="GO:1904680">
    <property type="term" value="F:peptide transmembrane transporter activity"/>
    <property type="evidence" value="ECO:0007669"/>
    <property type="project" value="TreeGrafter"/>
</dbReference>
<evidence type="ECO:0000256" key="5">
    <source>
        <dbReference type="SAM" id="Phobius"/>
    </source>
</evidence>
<organism evidence="7 8">
    <name type="scientific">Bifidobacterium aquikefiri</name>
    <dbReference type="NCBI Taxonomy" id="1653207"/>
    <lineage>
        <taxon>Bacteria</taxon>
        <taxon>Bacillati</taxon>
        <taxon>Actinomycetota</taxon>
        <taxon>Actinomycetes</taxon>
        <taxon>Bifidobacteriales</taxon>
        <taxon>Bifidobacteriaceae</taxon>
        <taxon>Bifidobacterium</taxon>
    </lineage>
</organism>
<dbReference type="InterPro" id="IPR030678">
    <property type="entry name" value="Peptide/Ni-bd"/>
</dbReference>
<evidence type="ECO:0000313" key="7">
    <source>
        <dbReference type="EMBL" id="OZG67853.1"/>
    </source>
</evidence>
<dbReference type="GO" id="GO:0030313">
    <property type="term" value="C:cell envelope"/>
    <property type="evidence" value="ECO:0007669"/>
    <property type="project" value="UniProtKB-SubCell"/>
</dbReference>
<comment type="subcellular location">
    <subcellularLocation>
        <location evidence="1">Cell envelope</location>
    </subcellularLocation>
</comment>
<keyword evidence="5" id="KW-0812">Transmembrane</keyword>
<reference evidence="7 8" key="1">
    <citation type="journal article" date="2017" name="BMC Genomics">
        <title>Comparative genomic and phylogenomic analyses of the Bifidobacteriaceae family.</title>
        <authorList>
            <person name="Lugli G.A."/>
            <person name="Milani C."/>
            <person name="Turroni F."/>
            <person name="Duranti S."/>
            <person name="Mancabelli L."/>
            <person name="Mangifesta M."/>
            <person name="Ferrario C."/>
            <person name="Modesto M."/>
            <person name="Mattarelli P."/>
            <person name="Jiri K."/>
            <person name="van Sinderen D."/>
            <person name="Ventura M."/>
        </authorList>
    </citation>
    <scope>NUCLEOTIDE SEQUENCE [LARGE SCALE GENOMIC DNA]</scope>
    <source>
        <strain evidence="7 8">LMG 28769</strain>
    </source>
</reference>
<dbReference type="Proteomes" id="UP000216451">
    <property type="component" value="Unassembled WGS sequence"/>
</dbReference>
<keyword evidence="3" id="KW-0813">Transport</keyword>
<evidence type="ECO:0000256" key="1">
    <source>
        <dbReference type="ARBA" id="ARBA00004196"/>
    </source>
</evidence>
<dbReference type="EMBL" id="MWXA01000003">
    <property type="protein sequence ID" value="OZG67853.1"/>
    <property type="molecule type" value="Genomic_DNA"/>
</dbReference>
<proteinExistence type="inferred from homology"/>
<comment type="caution">
    <text evidence="7">The sequence shown here is derived from an EMBL/GenBank/DDBJ whole genome shotgun (WGS) entry which is preliminary data.</text>
</comment>
<dbReference type="Gene3D" id="3.40.190.10">
    <property type="entry name" value="Periplasmic binding protein-like II"/>
    <property type="match status" value="1"/>
</dbReference>
<comment type="similarity">
    <text evidence="2">Belongs to the bacterial solute-binding protein 5 family.</text>
</comment>
<evidence type="ECO:0000256" key="4">
    <source>
        <dbReference type="ARBA" id="ARBA00022729"/>
    </source>
</evidence>
<accession>A0A261G9D9</accession>
<dbReference type="PIRSF" id="PIRSF002741">
    <property type="entry name" value="MppA"/>
    <property type="match status" value="1"/>
</dbReference>
<dbReference type="GO" id="GO:0043190">
    <property type="term" value="C:ATP-binding cassette (ABC) transporter complex"/>
    <property type="evidence" value="ECO:0007669"/>
    <property type="project" value="InterPro"/>
</dbReference>
<evidence type="ECO:0000259" key="6">
    <source>
        <dbReference type="Pfam" id="PF00496"/>
    </source>
</evidence>
<feature type="domain" description="Solute-binding protein family 5" evidence="6">
    <location>
        <begin position="132"/>
        <end position="476"/>
    </location>
</feature>
<dbReference type="InterPro" id="IPR039424">
    <property type="entry name" value="SBP_5"/>
</dbReference>
<sequence>MPDAGRSRCRIWYTLGGMSSHREDHGPDHNGIRSYDALQGGSHHRNGFISFVIFLVIVVILGGVCWGGWLLYNRKGEVFEHTISMPTKAISIASTSAPQSLDLRKDSGKGIEQALLNNVYETLVSQDSSGTPAAGIAKSWVISPDGRSYTFYLNSGMHFSNGDALDAADVVWSLKQIITNKLVDANALANVAEVSNSNASTVTIRLTSPDPLLLRHLYGRAGIVYDKDANINYATQALGSGPYTVSSWKPGTKLQLTLNTKYWGAQPTAVTQATFTYFSDAAAMVDALQSKSVDIATPLAPASMAKASNDAKASKISLVTGKSSDTLALVFNARTDSVLSDQRFREAIRYMLDHAAIVATQNGTATAIGGPLSPLDEGYEDLTGLHPHNTAKGAQMAYYFPPSYYNGSLRFIYPQSYGSAIGELVKTQLAAGGVPVTVTTVSDADWKKTVESQHAFDMTLAPMTGAADAATFADPTSLSGYDSPDAQSEWKSVKASRNDTEYRKSIAAYASTVSTQSPVDWLYVSTPVTAYNHTVTNVPSNSTAEYFPLRGIGSAR</sequence>
<keyword evidence="5" id="KW-0472">Membrane</keyword>
<dbReference type="GO" id="GO:0015833">
    <property type="term" value="P:peptide transport"/>
    <property type="evidence" value="ECO:0007669"/>
    <property type="project" value="TreeGrafter"/>
</dbReference>
<keyword evidence="5" id="KW-1133">Transmembrane helix</keyword>